<protein>
    <submittedName>
        <fullName evidence="1">Uncharacterized protein</fullName>
    </submittedName>
</protein>
<dbReference type="EMBL" id="LGRB01000016">
    <property type="protein sequence ID" value="OCT46310.1"/>
    <property type="molecule type" value="Genomic_DNA"/>
</dbReference>
<dbReference type="AlphaFoldDB" id="A0A1C1CCQ1"/>
<proteinExistence type="predicted"/>
<dbReference type="Proteomes" id="UP000094526">
    <property type="component" value="Unassembled WGS sequence"/>
</dbReference>
<gene>
    <name evidence="1" type="ORF">CLCR_01359</name>
</gene>
<name>A0A1C1CCQ1_9EURO</name>
<reference evidence="2" key="1">
    <citation type="submission" date="2015-07" db="EMBL/GenBank/DDBJ databases">
        <authorList>
            <person name="Teixeira M.M."/>
            <person name="Souza R.C."/>
            <person name="Almeida L.G."/>
            <person name="Vicente V.A."/>
            <person name="de Hoog S."/>
            <person name="Bocca A.L."/>
            <person name="de Almeida S.R."/>
            <person name="Vasconcelos A.T."/>
            <person name="Felipe M.S."/>
        </authorList>
    </citation>
    <scope>NUCLEOTIDE SEQUENCE [LARGE SCALE GENOMIC DNA]</scope>
    <source>
        <strain evidence="2">KSF</strain>
    </source>
</reference>
<evidence type="ECO:0000313" key="1">
    <source>
        <dbReference type="EMBL" id="OCT46310.1"/>
    </source>
</evidence>
<dbReference type="VEuPathDB" id="FungiDB:CLCR_01359"/>
<comment type="caution">
    <text evidence="1">The sequence shown here is derived from an EMBL/GenBank/DDBJ whole genome shotgun (WGS) entry which is preliminary data.</text>
</comment>
<accession>A0A1C1CCQ1</accession>
<sequence>MSQSMFDRLDWCFYVYSQQTYHHSKLRITVYQTRERRNRPRYQTSQKYKKRAKQLLNYPDFCIAHPSIKFSSHPRFLGTEPYEG</sequence>
<organism evidence="1 2">
    <name type="scientific">Cladophialophora carrionii</name>
    <dbReference type="NCBI Taxonomy" id="86049"/>
    <lineage>
        <taxon>Eukaryota</taxon>
        <taxon>Fungi</taxon>
        <taxon>Dikarya</taxon>
        <taxon>Ascomycota</taxon>
        <taxon>Pezizomycotina</taxon>
        <taxon>Eurotiomycetes</taxon>
        <taxon>Chaetothyriomycetidae</taxon>
        <taxon>Chaetothyriales</taxon>
        <taxon>Herpotrichiellaceae</taxon>
        <taxon>Cladophialophora</taxon>
    </lineage>
</organism>
<evidence type="ECO:0000313" key="2">
    <source>
        <dbReference type="Proteomes" id="UP000094526"/>
    </source>
</evidence>
<keyword evidence="2" id="KW-1185">Reference proteome</keyword>